<dbReference type="InterPro" id="IPR036380">
    <property type="entry name" value="Isochorismatase-like_sf"/>
</dbReference>
<protein>
    <recommendedName>
        <fullName evidence="3">Isochorismatase-like domain-containing protein</fullName>
    </recommendedName>
</protein>
<evidence type="ECO:0000256" key="1">
    <source>
        <dbReference type="ARBA" id="ARBA00006336"/>
    </source>
</evidence>
<keyword evidence="2" id="KW-0378">Hydrolase</keyword>
<dbReference type="OrthoDB" id="167809at2759"/>
<evidence type="ECO:0000313" key="5">
    <source>
        <dbReference type="Proteomes" id="UP001152300"/>
    </source>
</evidence>
<feature type="domain" description="Isochorismatase-like" evidence="3">
    <location>
        <begin position="187"/>
        <end position="288"/>
    </location>
</feature>
<dbReference type="InterPro" id="IPR050272">
    <property type="entry name" value="Isochorismatase-like_hydrls"/>
</dbReference>
<organism evidence="4 5">
    <name type="scientific">Sclerotinia nivalis</name>
    <dbReference type="NCBI Taxonomy" id="352851"/>
    <lineage>
        <taxon>Eukaryota</taxon>
        <taxon>Fungi</taxon>
        <taxon>Dikarya</taxon>
        <taxon>Ascomycota</taxon>
        <taxon>Pezizomycotina</taxon>
        <taxon>Leotiomycetes</taxon>
        <taxon>Helotiales</taxon>
        <taxon>Sclerotiniaceae</taxon>
        <taxon>Sclerotinia</taxon>
    </lineage>
</organism>
<evidence type="ECO:0000313" key="4">
    <source>
        <dbReference type="EMBL" id="KAJ8067170.1"/>
    </source>
</evidence>
<evidence type="ECO:0000259" key="3">
    <source>
        <dbReference type="Pfam" id="PF00857"/>
    </source>
</evidence>
<keyword evidence="5" id="KW-1185">Reference proteome</keyword>
<dbReference type="Pfam" id="PF00857">
    <property type="entry name" value="Isochorismatase"/>
    <property type="match status" value="1"/>
</dbReference>
<proteinExistence type="inferred from homology"/>
<reference evidence="4" key="1">
    <citation type="submission" date="2022-11" db="EMBL/GenBank/DDBJ databases">
        <title>Genome Resource of Sclerotinia nivalis Strain SnTB1, a Plant Pathogen Isolated from American Ginseng.</title>
        <authorList>
            <person name="Fan S."/>
        </authorList>
    </citation>
    <scope>NUCLEOTIDE SEQUENCE</scope>
    <source>
        <strain evidence="4">SnTB1</strain>
    </source>
</reference>
<comment type="similarity">
    <text evidence="1">Belongs to the isochorismatase family.</text>
</comment>
<evidence type="ECO:0000256" key="2">
    <source>
        <dbReference type="ARBA" id="ARBA00022801"/>
    </source>
</evidence>
<dbReference type="GO" id="GO:0016787">
    <property type="term" value="F:hydrolase activity"/>
    <property type="evidence" value="ECO:0007669"/>
    <property type="project" value="UniProtKB-KW"/>
</dbReference>
<dbReference type="Proteomes" id="UP001152300">
    <property type="component" value="Unassembled WGS sequence"/>
</dbReference>
<sequence length="314" mass="34549">MASSKEILSSPKDPKTVLGSPENFWLWSSETGFDLTHPPTPGSEPIESVLRLKCEISNITIDPEKTALVITDLQNFTLSSALRNDLIDDLHEAEETLLQYGIPAARKAGIQVVWLNWGLTDDDLKTLPPSCIRGFGWKSNNKGVDYGIQFRNRNTASAGDFVQSGERRGAMGLGDELGNVTLEDAGRALFKGTWNAALHGPLAASFDESQHTSRPDALFHKNRNSGMCESMTECTDYLKRKGLRTLLFCGMNTDQCVLSTLYNAQMKGFDCIVLNDGCATDSPAFTQQSSEWQSFRDWGFLSSCKDLAEAAMSL</sequence>
<name>A0A9X0DM15_9HELO</name>
<dbReference type="EMBL" id="JAPEIS010000004">
    <property type="protein sequence ID" value="KAJ8067170.1"/>
    <property type="molecule type" value="Genomic_DNA"/>
</dbReference>
<dbReference type="InterPro" id="IPR000868">
    <property type="entry name" value="Isochorismatase-like_dom"/>
</dbReference>
<dbReference type="PANTHER" id="PTHR43540:SF9">
    <property type="entry name" value="FAMILY HYDROLASE, PUTATIVE (AFU_ORTHOLOGUE AFUA_2G08700)-RELATED"/>
    <property type="match status" value="1"/>
</dbReference>
<dbReference type="SUPFAM" id="SSF52499">
    <property type="entry name" value="Isochorismatase-like hydrolases"/>
    <property type="match status" value="1"/>
</dbReference>
<dbReference type="AlphaFoldDB" id="A0A9X0DM15"/>
<gene>
    <name evidence="4" type="ORF">OCU04_004537</name>
</gene>
<comment type="caution">
    <text evidence="4">The sequence shown here is derived from an EMBL/GenBank/DDBJ whole genome shotgun (WGS) entry which is preliminary data.</text>
</comment>
<dbReference type="Gene3D" id="3.40.50.850">
    <property type="entry name" value="Isochorismatase-like"/>
    <property type="match status" value="1"/>
</dbReference>
<accession>A0A9X0DM15</accession>
<dbReference type="PANTHER" id="PTHR43540">
    <property type="entry name" value="PEROXYUREIDOACRYLATE/UREIDOACRYLATE AMIDOHYDROLASE-RELATED"/>
    <property type="match status" value="1"/>
</dbReference>